<dbReference type="InterPro" id="IPR036899">
    <property type="entry name" value="Ribosomal_uL13_sf"/>
</dbReference>
<reference evidence="1" key="2">
    <citation type="submission" date="2019-04" db="EMBL/GenBank/DDBJ databases">
        <authorList>
            <person name="Pasella M."/>
        </authorList>
    </citation>
    <scope>NUCLEOTIDE SEQUENCE</scope>
    <source>
        <strain evidence="1">PD2997_8</strain>
    </source>
</reference>
<name>A0A4D6X006_9FLOR</name>
<dbReference type="AlphaFoldDB" id="A0A4D6X006"/>
<dbReference type="Gene3D" id="3.90.1180.10">
    <property type="entry name" value="Ribosomal protein L13"/>
    <property type="match status" value="1"/>
</dbReference>
<gene>
    <name evidence="1" type="primary">rpl13</name>
</gene>
<dbReference type="GO" id="GO:0003735">
    <property type="term" value="F:structural constituent of ribosome"/>
    <property type="evidence" value="ECO:0007669"/>
    <property type="project" value="InterPro"/>
</dbReference>
<accession>A0A4D6X006</accession>
<keyword evidence="1" id="KW-0934">Plastid</keyword>
<proteinExistence type="predicted"/>
<geneLocation type="plastid" evidence="1"/>
<dbReference type="SUPFAM" id="SSF52161">
    <property type="entry name" value="Ribosomal protein L13"/>
    <property type="match status" value="1"/>
</dbReference>
<dbReference type="GO" id="GO:0005840">
    <property type="term" value="C:ribosome"/>
    <property type="evidence" value="ECO:0007669"/>
    <property type="project" value="UniProtKB-KW"/>
</dbReference>
<dbReference type="EMBL" id="MK814717">
    <property type="protein sequence ID" value="QCI08168.1"/>
    <property type="molecule type" value="Genomic_DNA"/>
</dbReference>
<keyword evidence="1" id="KW-0687">Ribonucleoprotein</keyword>
<organism evidence="1">
    <name type="scientific">Polyneura bonnemaisonii</name>
    <dbReference type="NCBI Taxonomy" id="136797"/>
    <lineage>
        <taxon>Eukaryota</taxon>
        <taxon>Rhodophyta</taxon>
        <taxon>Florideophyceae</taxon>
        <taxon>Rhodymeniophycidae</taxon>
        <taxon>Ceramiales</taxon>
        <taxon>Delesseriaceae</taxon>
        <taxon>Polyneura</taxon>
    </lineage>
</organism>
<keyword evidence="1" id="KW-0689">Ribosomal protein</keyword>
<evidence type="ECO:0000313" key="1">
    <source>
        <dbReference type="EMBL" id="QCI08168.1"/>
    </source>
</evidence>
<dbReference type="GO" id="GO:0006412">
    <property type="term" value="P:translation"/>
    <property type="evidence" value="ECO:0007669"/>
    <property type="project" value="InterPro"/>
</dbReference>
<sequence length="34" mass="3968">MLPKNTLGRNLFKRLKVYPTIIHPHSAQKPIKLN</sequence>
<protein>
    <submittedName>
        <fullName evidence="1">Ribosomal protein L13</fullName>
    </submittedName>
</protein>
<reference evidence="1" key="1">
    <citation type="journal article" date="2019" name="Mol. Phylogenet. Evol.">
        <title>Morphological evolution and classification of the red algal order Ceramiales inferred using plastid phylogenomics.</title>
        <authorList>
            <person name="Diaz-Tapia P."/>
            <person name="Pasella M.M."/>
            <person name="Verbruggen H."/>
            <person name="Maggs C.A."/>
        </authorList>
    </citation>
    <scope>NUCLEOTIDE SEQUENCE</scope>
    <source>
        <strain evidence="1">PD2997_8</strain>
    </source>
</reference>